<sequence>MYLFFDTIFSQCPNENYCIVLSIMSIIVLILQISLIIYVLKFYRSNESDYIKFLIFLKILSTIVYTFHSIFGEIRTFFPRKTFICYGIIRFFGDKACQTIVVR</sequence>
<dbReference type="AlphaFoldDB" id="A0A0K0FHR7"/>
<keyword evidence="2" id="KW-1185">Reference proteome</keyword>
<evidence type="ECO:0000256" key="1">
    <source>
        <dbReference type="SAM" id="Phobius"/>
    </source>
</evidence>
<accession>A0A0K0FHR7</accession>
<organism evidence="2 3">
    <name type="scientific">Strongyloides venezuelensis</name>
    <name type="common">Threadworm</name>
    <dbReference type="NCBI Taxonomy" id="75913"/>
    <lineage>
        <taxon>Eukaryota</taxon>
        <taxon>Metazoa</taxon>
        <taxon>Ecdysozoa</taxon>
        <taxon>Nematoda</taxon>
        <taxon>Chromadorea</taxon>
        <taxon>Rhabditida</taxon>
        <taxon>Tylenchina</taxon>
        <taxon>Panagrolaimomorpha</taxon>
        <taxon>Strongyloidoidea</taxon>
        <taxon>Strongyloididae</taxon>
        <taxon>Strongyloides</taxon>
    </lineage>
</organism>
<dbReference type="WBParaSite" id="SVE_0843200.1">
    <property type="protein sequence ID" value="SVE_0843200.1"/>
    <property type="gene ID" value="SVE_0843200"/>
</dbReference>
<evidence type="ECO:0000313" key="2">
    <source>
        <dbReference type="Proteomes" id="UP000035680"/>
    </source>
</evidence>
<proteinExistence type="predicted"/>
<reference evidence="3" key="2">
    <citation type="submission" date="2015-08" db="UniProtKB">
        <authorList>
            <consortium name="WormBaseParasite"/>
        </authorList>
    </citation>
    <scope>IDENTIFICATION</scope>
</reference>
<reference evidence="2" key="1">
    <citation type="submission" date="2014-07" db="EMBL/GenBank/DDBJ databases">
        <authorList>
            <person name="Martin A.A"/>
            <person name="De Silva N."/>
        </authorList>
    </citation>
    <scope>NUCLEOTIDE SEQUENCE</scope>
</reference>
<evidence type="ECO:0000313" key="3">
    <source>
        <dbReference type="WBParaSite" id="SVE_0843200.1"/>
    </source>
</evidence>
<protein>
    <submittedName>
        <fullName evidence="3">Serpentine receptor class gamma</fullName>
    </submittedName>
</protein>
<keyword evidence="1" id="KW-0472">Membrane</keyword>
<name>A0A0K0FHR7_STRVS</name>
<keyword evidence="1" id="KW-1133">Transmembrane helix</keyword>
<feature type="transmembrane region" description="Helical" evidence="1">
    <location>
        <begin position="20"/>
        <end position="43"/>
    </location>
</feature>
<keyword evidence="1" id="KW-0812">Transmembrane</keyword>
<dbReference type="Proteomes" id="UP000035680">
    <property type="component" value="Unassembled WGS sequence"/>
</dbReference>
<feature type="transmembrane region" description="Helical" evidence="1">
    <location>
        <begin position="50"/>
        <end position="71"/>
    </location>
</feature>